<dbReference type="InterPro" id="IPR028098">
    <property type="entry name" value="Glyco_trans_4-like_N"/>
</dbReference>
<keyword evidence="3" id="KW-0808">Transferase</keyword>
<evidence type="ECO:0000259" key="2">
    <source>
        <dbReference type="Pfam" id="PF13439"/>
    </source>
</evidence>
<name>A0A557SYM3_9ARCH</name>
<feature type="domain" description="Glycosyl transferase family 1" evidence="1">
    <location>
        <begin position="212"/>
        <end position="378"/>
    </location>
</feature>
<proteinExistence type="predicted"/>
<sequence>MTDERHICIITSSSISEDGIGGEGKYSILLYNWLKSRNIKSTLLGSKSIKIKTFDPAYKYKKIISGKNRSKKKISLAPYPLFMTYRLVISLFLSVKIFQLHFNSPISLIHSQDTGYTGLAAIVVGKILRVPVIVSSHGIRHRTIHHSLRSRLKGIIFRIERNLDTFTVKNANEVIVDNDAIKNYFEKIVKKRIKSIPIPIRLDEFEYSLSNRTTIRSDLGCDESTKIIGFIGRFAPEKNLISLLTVFSKLLQNSFQAKLVLVGTGPLESEMKNYVSKMNMADNVIFCGVRNDINKILSSFDIFILPSFTEGMSVALLEAMATGCAIICSKIPTNAEIISDRKEGILIDPHNLIEMEKVIRELIEDDLLRSELKCNAEKKAIQFDINVVFPKVILSYDKLIGRPLH</sequence>
<evidence type="ECO:0000313" key="4">
    <source>
        <dbReference type="Proteomes" id="UP000315289"/>
    </source>
</evidence>
<dbReference type="SUPFAM" id="SSF53756">
    <property type="entry name" value="UDP-Glycosyltransferase/glycogen phosphorylase"/>
    <property type="match status" value="1"/>
</dbReference>
<dbReference type="PANTHER" id="PTHR45947">
    <property type="entry name" value="SULFOQUINOVOSYL TRANSFERASE SQD2"/>
    <property type="match status" value="1"/>
</dbReference>
<feature type="domain" description="Glycosyltransferase subfamily 4-like N-terminal" evidence="2">
    <location>
        <begin position="74"/>
        <end position="203"/>
    </location>
</feature>
<organism evidence="3 4">
    <name type="scientific">Candidatus Nitrosocosmicus arcticus</name>
    <dbReference type="NCBI Taxonomy" id="2035267"/>
    <lineage>
        <taxon>Archaea</taxon>
        <taxon>Nitrososphaerota</taxon>
        <taxon>Nitrososphaeria</taxon>
        <taxon>Nitrososphaerales</taxon>
        <taxon>Nitrososphaeraceae</taxon>
        <taxon>Candidatus Nitrosocosmicus</taxon>
    </lineage>
</organism>
<dbReference type="InterPro" id="IPR050194">
    <property type="entry name" value="Glycosyltransferase_grp1"/>
</dbReference>
<dbReference type="Pfam" id="PF13439">
    <property type="entry name" value="Glyco_transf_4"/>
    <property type="match status" value="1"/>
</dbReference>
<reference evidence="3 4" key="1">
    <citation type="journal article" date="2019" name="Front. Microbiol.">
        <title>Ammonia Oxidation by the Arctic Terrestrial Thaumarchaeote Candidatus Nitrosocosmicus arcticus Is Stimulated by Increasing Temperatures.</title>
        <authorList>
            <person name="Alves R.J.E."/>
            <person name="Kerou M."/>
            <person name="Zappe A."/>
            <person name="Bittner R."/>
            <person name="Abby S.S."/>
            <person name="Schmidt H.A."/>
            <person name="Pfeifer K."/>
            <person name="Schleper C."/>
        </authorList>
    </citation>
    <scope>NUCLEOTIDE SEQUENCE [LARGE SCALE GENOMIC DNA]</scope>
    <source>
        <strain evidence="3 4">Kfb</strain>
    </source>
</reference>
<evidence type="ECO:0000259" key="1">
    <source>
        <dbReference type="Pfam" id="PF00534"/>
    </source>
</evidence>
<protein>
    <submittedName>
        <fullName evidence="3">Glycosyl transferase, family 1</fullName>
    </submittedName>
</protein>
<dbReference type="CDD" id="cd03801">
    <property type="entry name" value="GT4_PimA-like"/>
    <property type="match status" value="1"/>
</dbReference>
<dbReference type="RefSeq" id="WP_144728290.1">
    <property type="nucleotide sequence ID" value="NZ_ML675578.1"/>
</dbReference>
<evidence type="ECO:0000313" key="3">
    <source>
        <dbReference type="EMBL" id="TVP41701.1"/>
    </source>
</evidence>
<gene>
    <name evidence="3" type="ORF">NARC_10107</name>
</gene>
<dbReference type="OrthoDB" id="132546at2157"/>
<dbReference type="Proteomes" id="UP000315289">
    <property type="component" value="Unassembled WGS sequence"/>
</dbReference>
<keyword evidence="4" id="KW-1185">Reference proteome</keyword>
<accession>A0A557SYM3</accession>
<dbReference type="GO" id="GO:0016757">
    <property type="term" value="F:glycosyltransferase activity"/>
    <property type="evidence" value="ECO:0007669"/>
    <property type="project" value="InterPro"/>
</dbReference>
<dbReference type="Pfam" id="PF00534">
    <property type="entry name" value="Glycos_transf_1"/>
    <property type="match status" value="1"/>
</dbReference>
<dbReference type="Gene3D" id="3.40.50.2000">
    <property type="entry name" value="Glycogen Phosphorylase B"/>
    <property type="match status" value="2"/>
</dbReference>
<dbReference type="PANTHER" id="PTHR45947:SF3">
    <property type="entry name" value="SULFOQUINOVOSYL TRANSFERASE SQD2"/>
    <property type="match status" value="1"/>
</dbReference>
<dbReference type="InterPro" id="IPR001296">
    <property type="entry name" value="Glyco_trans_1"/>
</dbReference>
<comment type="caution">
    <text evidence="3">The sequence shown here is derived from an EMBL/GenBank/DDBJ whole genome shotgun (WGS) entry which is preliminary data.</text>
</comment>
<dbReference type="AlphaFoldDB" id="A0A557SYM3"/>
<dbReference type="EMBL" id="VOAH01000001">
    <property type="protein sequence ID" value="TVP41701.1"/>
    <property type="molecule type" value="Genomic_DNA"/>
</dbReference>